<accession>A0A0C9M5X4</accession>
<comment type="caution">
    <text evidence="2">The sequence shown here is derived from an EMBL/GenBank/DDBJ whole genome shotgun (WGS) entry which is preliminary data.</text>
</comment>
<dbReference type="Pfam" id="PF14087">
    <property type="entry name" value="DUF4267"/>
    <property type="match status" value="1"/>
</dbReference>
<proteinExistence type="predicted"/>
<dbReference type="RefSeq" id="WP_007404574.1">
    <property type="nucleotide sequence ID" value="NZ_BBJS01000063.1"/>
</dbReference>
<sequence>MTRKSLFLWFASILGGLFLLLGLVFVVMPKAGAAIYGVAGDGSGTLLYVRALGFRDLTLSAYLIGLAYAGSVRALAILSAATVVIPMGDMALLILSQCSSGLHYVLHATSALCFAAMAFWGRRLIKTASPGTTTI</sequence>
<keyword evidence="1" id="KW-0812">Transmembrane</keyword>
<dbReference type="EMBL" id="BBJS01000063">
    <property type="protein sequence ID" value="GAN15710.1"/>
    <property type="molecule type" value="Genomic_DNA"/>
</dbReference>
<dbReference type="InterPro" id="IPR025363">
    <property type="entry name" value="DUF4267"/>
</dbReference>
<evidence type="ECO:0000313" key="2">
    <source>
        <dbReference type="EMBL" id="GAN15710.1"/>
    </source>
</evidence>
<dbReference type="AlphaFoldDB" id="A0A0C9M5X4"/>
<evidence type="ECO:0000256" key="1">
    <source>
        <dbReference type="SAM" id="Phobius"/>
    </source>
</evidence>
<protein>
    <submittedName>
        <fullName evidence="2">DNA, contig: SP663</fullName>
    </submittedName>
</protein>
<organism evidence="2 3">
    <name type="scientific">Sphingomonas paucimobilis NBRC 13935</name>
    <dbReference type="NCBI Taxonomy" id="1219050"/>
    <lineage>
        <taxon>Bacteria</taxon>
        <taxon>Pseudomonadati</taxon>
        <taxon>Pseudomonadota</taxon>
        <taxon>Alphaproteobacteria</taxon>
        <taxon>Sphingomonadales</taxon>
        <taxon>Sphingomonadaceae</taxon>
        <taxon>Sphingomonas</taxon>
    </lineage>
</organism>
<feature type="transmembrane region" description="Helical" evidence="1">
    <location>
        <begin position="101"/>
        <end position="120"/>
    </location>
</feature>
<dbReference type="Proteomes" id="UP000032025">
    <property type="component" value="Unassembled WGS sequence"/>
</dbReference>
<keyword evidence="3" id="KW-1185">Reference proteome</keyword>
<keyword evidence="1" id="KW-1133">Transmembrane helix</keyword>
<gene>
    <name evidence="2" type="ORF">SP6_63_00250</name>
</gene>
<reference evidence="2 3" key="1">
    <citation type="submission" date="2014-08" db="EMBL/GenBank/DDBJ databases">
        <title>Whole genome shotgun sequence of Sphingomonas paucimobilis NBRC 13935.</title>
        <authorList>
            <person name="Hosoyama A."/>
            <person name="Hashimoto M."/>
            <person name="Hosoyama Y."/>
            <person name="Noguchi M."/>
            <person name="Uohara A."/>
            <person name="Ohji S."/>
            <person name="Katano-Makiyama Y."/>
            <person name="Ichikawa N."/>
            <person name="Kimura A."/>
            <person name="Yamazoe A."/>
            <person name="Fujita N."/>
        </authorList>
    </citation>
    <scope>NUCLEOTIDE SEQUENCE [LARGE SCALE GENOMIC DNA]</scope>
    <source>
        <strain evidence="2 3">NBRC 13935</strain>
    </source>
</reference>
<evidence type="ECO:0000313" key="3">
    <source>
        <dbReference type="Proteomes" id="UP000032025"/>
    </source>
</evidence>
<name>A0A0C9M5X4_SPHPI</name>
<dbReference type="GeneID" id="78528564"/>
<keyword evidence="1" id="KW-0472">Membrane</keyword>